<keyword evidence="11" id="KW-0575">Peroxidase</keyword>
<evidence type="ECO:0000259" key="10">
    <source>
        <dbReference type="PROSITE" id="PS51007"/>
    </source>
</evidence>
<dbReference type="PANTHER" id="PTHR30600">
    <property type="entry name" value="CYTOCHROME C PEROXIDASE-RELATED"/>
    <property type="match status" value="1"/>
</dbReference>
<sequence length="324" mass="35317">MKKRSAIIILSFIVLILTQAAFVGGGVGEIQTKEELGSSLFFDNILSKDRTINCSSCHRPEFAFADTATFSLGIGGKLTARNSPGLTNLSGRTHFFWDGRAASLEEQALGPITSPDEMGLSIEEAVARLNQDKAYAQAFARVFKSPATKDNLLKALAAFERTLETNNSAYDRYIDGDDNALTAAAARGRLLFIGKANCNNCHSGEDFTADRFKNIGLYNGKSLKDAGRFTITKDSTAIGEFKIPGLRNVALTAPYMHNGQFKTLKEVVAYYNNPSAVVHDGINRDLSLDKPLNLTDSDINDLVEFLKALTDERFLIAKNAPTTN</sequence>
<dbReference type="InterPro" id="IPR004852">
    <property type="entry name" value="Di-haem_cyt_c_peroxidsae"/>
</dbReference>
<feature type="binding site" description="covalent" evidence="8">
    <location>
        <position position="198"/>
    </location>
    <ligand>
        <name>heme c</name>
        <dbReference type="ChEBI" id="CHEBI:61717"/>
        <label>2</label>
    </ligand>
</feature>
<keyword evidence="3 9" id="KW-0479">Metal-binding</keyword>
<evidence type="ECO:0000256" key="5">
    <source>
        <dbReference type="ARBA" id="ARBA00022764"/>
    </source>
</evidence>
<dbReference type="InterPro" id="IPR036909">
    <property type="entry name" value="Cyt_c-like_dom_sf"/>
</dbReference>
<feature type="binding site" description="covalent" evidence="8">
    <location>
        <position position="201"/>
    </location>
    <ligand>
        <name>heme c</name>
        <dbReference type="ChEBI" id="CHEBI:61717"/>
        <label>2</label>
    </ligand>
</feature>
<feature type="binding site" description="axial binding residue" evidence="9">
    <location>
        <position position="58"/>
    </location>
    <ligand>
        <name>heme c</name>
        <dbReference type="ChEBI" id="CHEBI:61717"/>
        <label>1</label>
    </ligand>
    <ligandPart>
        <name>Fe</name>
        <dbReference type="ChEBI" id="CHEBI:18248"/>
    </ligandPart>
</feature>
<dbReference type="Proteomes" id="UP000199455">
    <property type="component" value="Unassembled WGS sequence"/>
</dbReference>
<evidence type="ECO:0000256" key="4">
    <source>
        <dbReference type="ARBA" id="ARBA00022729"/>
    </source>
</evidence>
<evidence type="ECO:0000256" key="3">
    <source>
        <dbReference type="ARBA" id="ARBA00022723"/>
    </source>
</evidence>
<feature type="domain" description="Cytochrome c" evidence="10">
    <location>
        <begin position="183"/>
        <end position="310"/>
    </location>
</feature>
<dbReference type="Pfam" id="PF00034">
    <property type="entry name" value="Cytochrom_C"/>
    <property type="match status" value="1"/>
</dbReference>
<dbReference type="GO" id="GO:0009055">
    <property type="term" value="F:electron transfer activity"/>
    <property type="evidence" value="ECO:0007669"/>
    <property type="project" value="InterPro"/>
</dbReference>
<dbReference type="InterPro" id="IPR009056">
    <property type="entry name" value="Cyt_c-like_dom"/>
</dbReference>
<feature type="binding site" description="covalent" evidence="8">
    <location>
        <position position="57"/>
    </location>
    <ligand>
        <name>heme c</name>
        <dbReference type="ChEBI" id="CHEBI:61717"/>
        <label>1</label>
    </ligand>
</feature>
<evidence type="ECO:0000256" key="6">
    <source>
        <dbReference type="ARBA" id="ARBA00023002"/>
    </source>
</evidence>
<protein>
    <submittedName>
        <fullName evidence="11">Cytochrome c peroxidase</fullName>
    </submittedName>
</protein>
<dbReference type="PANTHER" id="PTHR30600:SF10">
    <property type="entry name" value="BLL6722 PROTEIN"/>
    <property type="match status" value="1"/>
</dbReference>
<dbReference type="RefSeq" id="WP_090770745.1">
    <property type="nucleotide sequence ID" value="NZ_FMZH01000008.1"/>
</dbReference>
<keyword evidence="6" id="KW-0560">Oxidoreductase</keyword>
<reference evidence="12" key="1">
    <citation type="submission" date="2016-10" db="EMBL/GenBank/DDBJ databases">
        <authorList>
            <person name="Varghese N."/>
            <person name="Submissions S."/>
        </authorList>
    </citation>
    <scope>NUCLEOTIDE SEQUENCE [LARGE SCALE GENOMIC DNA]</scope>
    <source>
        <strain evidence="12">DSM 18609</strain>
    </source>
</reference>
<accession>A0A1G6XSX3</accession>
<keyword evidence="5" id="KW-0574">Periplasm</keyword>
<evidence type="ECO:0000256" key="1">
    <source>
        <dbReference type="ARBA" id="ARBA00004418"/>
    </source>
</evidence>
<dbReference type="EMBL" id="FMZH01000008">
    <property type="protein sequence ID" value="SDD81081.1"/>
    <property type="molecule type" value="Genomic_DNA"/>
</dbReference>
<dbReference type="GO" id="GO:0004130">
    <property type="term" value="F:cytochrome-c peroxidase activity"/>
    <property type="evidence" value="ECO:0007669"/>
    <property type="project" value="TreeGrafter"/>
</dbReference>
<evidence type="ECO:0000256" key="8">
    <source>
        <dbReference type="PIRSR" id="PIRSR000294-1"/>
    </source>
</evidence>
<feature type="domain" description="Cytochrome c" evidence="10">
    <location>
        <begin position="32"/>
        <end position="164"/>
    </location>
</feature>
<dbReference type="GO" id="GO:0020037">
    <property type="term" value="F:heme binding"/>
    <property type="evidence" value="ECO:0007669"/>
    <property type="project" value="InterPro"/>
</dbReference>
<dbReference type="GO" id="GO:0042597">
    <property type="term" value="C:periplasmic space"/>
    <property type="evidence" value="ECO:0007669"/>
    <property type="project" value="UniProtKB-SubCell"/>
</dbReference>
<dbReference type="AlphaFoldDB" id="A0A1G6XSX3"/>
<keyword evidence="7 9" id="KW-0408">Iron</keyword>
<dbReference type="PIRSF" id="PIRSF000294">
    <property type="entry name" value="Cytochrome-c_peroxidase"/>
    <property type="match status" value="1"/>
</dbReference>
<comment type="PTM">
    <text evidence="8">Binds 2 heme groups per subunit.</text>
</comment>
<comment type="cofactor">
    <cofactor evidence="8">
        <name>heme</name>
        <dbReference type="ChEBI" id="CHEBI:30413"/>
    </cofactor>
    <text evidence="8">Binds 2 heme groups.</text>
</comment>
<evidence type="ECO:0000256" key="7">
    <source>
        <dbReference type="ARBA" id="ARBA00023004"/>
    </source>
</evidence>
<keyword evidence="4" id="KW-0732">Signal</keyword>
<dbReference type="Gene3D" id="1.10.760.10">
    <property type="entry name" value="Cytochrome c-like domain"/>
    <property type="match status" value="2"/>
</dbReference>
<dbReference type="GO" id="GO:0046872">
    <property type="term" value="F:metal ion binding"/>
    <property type="evidence" value="ECO:0007669"/>
    <property type="project" value="UniProtKB-KW"/>
</dbReference>
<organism evidence="11 12">
    <name type="scientific">Pedobacter soli</name>
    <dbReference type="NCBI Taxonomy" id="390242"/>
    <lineage>
        <taxon>Bacteria</taxon>
        <taxon>Pseudomonadati</taxon>
        <taxon>Bacteroidota</taxon>
        <taxon>Sphingobacteriia</taxon>
        <taxon>Sphingobacteriales</taxon>
        <taxon>Sphingobacteriaceae</taxon>
        <taxon>Pedobacter</taxon>
    </lineage>
</organism>
<dbReference type="InterPro" id="IPR051395">
    <property type="entry name" value="Cytochrome_c_Peroxidase/MauG"/>
</dbReference>
<proteinExistence type="predicted"/>
<dbReference type="PROSITE" id="PS51007">
    <property type="entry name" value="CYTC"/>
    <property type="match status" value="2"/>
</dbReference>
<evidence type="ECO:0000256" key="9">
    <source>
        <dbReference type="PIRSR" id="PIRSR000294-2"/>
    </source>
</evidence>
<gene>
    <name evidence="11" type="ORF">SAMN04488024_10821</name>
</gene>
<evidence type="ECO:0000256" key="2">
    <source>
        <dbReference type="ARBA" id="ARBA00022617"/>
    </source>
</evidence>
<evidence type="ECO:0000313" key="12">
    <source>
        <dbReference type="Proteomes" id="UP000199455"/>
    </source>
</evidence>
<evidence type="ECO:0000313" key="11">
    <source>
        <dbReference type="EMBL" id="SDD81081.1"/>
    </source>
</evidence>
<keyword evidence="2 8" id="KW-0349">Heme</keyword>
<keyword evidence="12" id="KW-1185">Reference proteome</keyword>
<dbReference type="SUPFAM" id="SSF46626">
    <property type="entry name" value="Cytochrome c"/>
    <property type="match status" value="2"/>
</dbReference>
<feature type="binding site" description="covalent" evidence="8">
    <location>
        <position position="54"/>
    </location>
    <ligand>
        <name>heme c</name>
        <dbReference type="ChEBI" id="CHEBI:61717"/>
        <label>1</label>
    </ligand>
</feature>
<dbReference type="Pfam" id="PF03150">
    <property type="entry name" value="CCP_MauG"/>
    <property type="match status" value="1"/>
</dbReference>
<comment type="subcellular location">
    <subcellularLocation>
        <location evidence="1">Periplasm</location>
    </subcellularLocation>
</comment>
<dbReference type="STRING" id="390242.SAMN04488024_10821"/>
<feature type="binding site" description="axial binding residue" evidence="9">
    <location>
        <position position="202"/>
    </location>
    <ligand>
        <name>heme c</name>
        <dbReference type="ChEBI" id="CHEBI:61717"/>
        <label>2</label>
    </ligand>
    <ligandPart>
        <name>Fe</name>
        <dbReference type="ChEBI" id="CHEBI:18248"/>
    </ligandPart>
</feature>
<dbReference type="InterPro" id="IPR026259">
    <property type="entry name" value="MauG/Cytc_peroxidase"/>
</dbReference>
<name>A0A1G6XSX3_9SPHI</name>